<accession>A0A9N8D6F0</accession>
<keyword evidence="3" id="KW-0812">Transmembrane</keyword>
<evidence type="ECO:0000256" key="2">
    <source>
        <dbReference type="SAM" id="MobiDB-lite"/>
    </source>
</evidence>
<evidence type="ECO:0000259" key="5">
    <source>
        <dbReference type="PROSITE" id="PS51762"/>
    </source>
</evidence>
<keyword evidence="7" id="KW-1185">Reference proteome</keyword>
<dbReference type="PANTHER" id="PTHR10963:SF55">
    <property type="entry name" value="GLYCOSIDE HYDROLASE FAMILY 16 PROTEIN"/>
    <property type="match status" value="1"/>
</dbReference>
<feature type="region of interest" description="Disordered" evidence="2">
    <location>
        <begin position="314"/>
        <end position="530"/>
    </location>
</feature>
<feature type="compositionally biased region" description="Pro residues" evidence="2">
    <location>
        <begin position="315"/>
        <end position="329"/>
    </location>
</feature>
<sequence length="566" mass="59123">MSISITNKKVAAAGFCLMLAVLSHPVTAEERALLWSEEFNIGSQPRSETWSYDVGNGGWGNGELQTYTDSPANVRVENGFLKIIAQKDEYTNPPTFTSARIKTEGKMSFKYGTMEARVKSPDVDAGLWPAFWTLGANVDQVGWPKAGEVDIMELGQGIANAAGLGNKRVVSAAHWDYQGNYATYANYYDSPTNLSEAFHVYRLEWTPERMTTFVDDAKIWEMIIDESACADCEELHHPHFILFNMAVGGGFTSGSSSSSSSGGSSCAGSSSSSSGSHGGCGSDPDDITAPFPGEMVVDWVRLYDNGFTEVDILPTPQPTPILSPAPTSPAPTKAPISNPPTKGPVSNPPTKAPVSNAPASNPLTKAPATTVFTSAPTKSPTTMMPTSAPTLSDRLLNTPYPTTTSPRVPPTLSPPTSFDEGDDDDDDSYIDSIDCVSRSGSRSSGKGKGGKGKGGKAGGSSRRSSSGGKAGASRRVSSRSGKSGKGGKRVRRLSNSNGKGRSKGNSGSARSGCHSPGNSRVGASQQPKTTYVASHAAIASAAATPFSFSVVASLGIGVLLGCAFVL</sequence>
<dbReference type="Proteomes" id="UP001153069">
    <property type="component" value="Unassembled WGS sequence"/>
</dbReference>
<feature type="domain" description="GH16" evidence="5">
    <location>
        <begin position="37"/>
        <end position="308"/>
    </location>
</feature>
<feature type="compositionally biased region" description="Acidic residues" evidence="2">
    <location>
        <begin position="419"/>
        <end position="429"/>
    </location>
</feature>
<reference evidence="6" key="1">
    <citation type="submission" date="2020-06" db="EMBL/GenBank/DDBJ databases">
        <authorList>
            <consortium name="Plant Systems Biology data submission"/>
        </authorList>
    </citation>
    <scope>NUCLEOTIDE SEQUENCE</scope>
    <source>
        <strain evidence="6">D6</strain>
    </source>
</reference>
<dbReference type="InterPro" id="IPR013320">
    <property type="entry name" value="ConA-like_dom_sf"/>
</dbReference>
<dbReference type="InterPro" id="IPR050546">
    <property type="entry name" value="Glycosyl_Hydrlase_16"/>
</dbReference>
<dbReference type="EMBL" id="CAICTM010000001">
    <property type="protein sequence ID" value="CAB9496065.1"/>
    <property type="molecule type" value="Genomic_DNA"/>
</dbReference>
<dbReference type="PANTHER" id="PTHR10963">
    <property type="entry name" value="GLYCOSYL HYDROLASE-RELATED"/>
    <property type="match status" value="1"/>
</dbReference>
<protein>
    <submittedName>
        <fullName evidence="6">Glycosyl hydrolases family 16</fullName>
    </submittedName>
</protein>
<dbReference type="CDD" id="cd08023">
    <property type="entry name" value="GH16_laminarinase_like"/>
    <property type="match status" value="1"/>
</dbReference>
<dbReference type="PROSITE" id="PS51762">
    <property type="entry name" value="GH16_2"/>
    <property type="match status" value="1"/>
</dbReference>
<keyword evidence="3" id="KW-0472">Membrane</keyword>
<dbReference type="GO" id="GO:0004553">
    <property type="term" value="F:hydrolase activity, hydrolyzing O-glycosyl compounds"/>
    <property type="evidence" value="ECO:0007669"/>
    <property type="project" value="InterPro"/>
</dbReference>
<dbReference type="GO" id="GO:0005975">
    <property type="term" value="P:carbohydrate metabolic process"/>
    <property type="evidence" value="ECO:0007669"/>
    <property type="project" value="InterPro"/>
</dbReference>
<feature type="compositionally biased region" description="Low complexity" evidence="2">
    <location>
        <begin position="373"/>
        <end position="392"/>
    </location>
</feature>
<dbReference type="InterPro" id="IPR000757">
    <property type="entry name" value="Beta-glucanase-like"/>
</dbReference>
<feature type="compositionally biased region" description="Low complexity" evidence="2">
    <location>
        <begin position="494"/>
        <end position="512"/>
    </location>
</feature>
<feature type="transmembrane region" description="Helical" evidence="3">
    <location>
        <begin position="546"/>
        <end position="565"/>
    </location>
</feature>
<dbReference type="AlphaFoldDB" id="A0A9N8D6F0"/>
<evidence type="ECO:0000256" key="3">
    <source>
        <dbReference type="SAM" id="Phobius"/>
    </source>
</evidence>
<feature type="compositionally biased region" description="Low complexity" evidence="2">
    <location>
        <begin position="257"/>
        <end position="275"/>
    </location>
</feature>
<keyword evidence="6" id="KW-0378">Hydrolase</keyword>
<evidence type="ECO:0000313" key="7">
    <source>
        <dbReference type="Proteomes" id="UP001153069"/>
    </source>
</evidence>
<feature type="compositionally biased region" description="Pro residues" evidence="2">
    <location>
        <begin position="337"/>
        <end position="351"/>
    </location>
</feature>
<feature type="chain" id="PRO_5040372642" evidence="4">
    <location>
        <begin position="29"/>
        <end position="566"/>
    </location>
</feature>
<keyword evidence="4" id="KW-0732">Signal</keyword>
<feature type="region of interest" description="Disordered" evidence="2">
    <location>
        <begin position="257"/>
        <end position="288"/>
    </location>
</feature>
<feature type="signal peptide" evidence="4">
    <location>
        <begin position="1"/>
        <end position="28"/>
    </location>
</feature>
<comment type="similarity">
    <text evidence="1">Belongs to the glycosyl hydrolase 16 family.</text>
</comment>
<feature type="compositionally biased region" description="Polar residues" evidence="2">
    <location>
        <begin position="516"/>
        <end position="530"/>
    </location>
</feature>
<organism evidence="6 7">
    <name type="scientific">Seminavis robusta</name>
    <dbReference type="NCBI Taxonomy" id="568900"/>
    <lineage>
        <taxon>Eukaryota</taxon>
        <taxon>Sar</taxon>
        <taxon>Stramenopiles</taxon>
        <taxon>Ochrophyta</taxon>
        <taxon>Bacillariophyta</taxon>
        <taxon>Bacillariophyceae</taxon>
        <taxon>Bacillariophycidae</taxon>
        <taxon>Naviculales</taxon>
        <taxon>Naviculaceae</taxon>
        <taxon>Seminavis</taxon>
    </lineage>
</organism>
<evidence type="ECO:0000313" key="6">
    <source>
        <dbReference type="EMBL" id="CAB9496065.1"/>
    </source>
</evidence>
<comment type="caution">
    <text evidence="6">The sequence shown here is derived from an EMBL/GenBank/DDBJ whole genome shotgun (WGS) entry which is preliminary data.</text>
</comment>
<dbReference type="OrthoDB" id="47817at2759"/>
<evidence type="ECO:0000256" key="4">
    <source>
        <dbReference type="SAM" id="SignalP"/>
    </source>
</evidence>
<feature type="compositionally biased region" description="Low complexity" evidence="2">
    <location>
        <begin position="459"/>
        <end position="481"/>
    </location>
</feature>
<gene>
    <name evidence="6" type="ORF">SEMRO_1_G000440.1</name>
</gene>
<dbReference type="SUPFAM" id="SSF49899">
    <property type="entry name" value="Concanavalin A-like lectins/glucanases"/>
    <property type="match status" value="1"/>
</dbReference>
<keyword evidence="3" id="KW-1133">Transmembrane helix</keyword>
<evidence type="ECO:0000256" key="1">
    <source>
        <dbReference type="ARBA" id="ARBA00006865"/>
    </source>
</evidence>
<feature type="compositionally biased region" description="Low complexity" evidence="2">
    <location>
        <begin position="430"/>
        <end position="444"/>
    </location>
</feature>
<dbReference type="Pfam" id="PF00722">
    <property type="entry name" value="Glyco_hydro_16"/>
    <property type="match status" value="1"/>
</dbReference>
<proteinExistence type="inferred from homology"/>
<dbReference type="Gene3D" id="2.60.120.200">
    <property type="match status" value="1"/>
</dbReference>
<name>A0A9N8D6F0_9STRA</name>